<reference evidence="4 5" key="1">
    <citation type="submission" date="2016-12" db="EMBL/GenBank/DDBJ databases">
        <title>Comparative genomics of Bartonella apis.</title>
        <authorList>
            <person name="Engel P."/>
        </authorList>
    </citation>
    <scope>NUCLEOTIDE SEQUENCE [LARGE SCALE GENOMIC DNA]</scope>
    <source>
        <strain evidence="4 5">PEB0149</strain>
    </source>
</reference>
<feature type="domain" description="Peptidoglycan binding-like" evidence="3">
    <location>
        <begin position="267"/>
        <end position="321"/>
    </location>
</feature>
<keyword evidence="5" id="KW-1185">Reference proteome</keyword>
<comment type="caution">
    <text evidence="4">The sequence shown here is derived from an EMBL/GenBank/DDBJ whole genome shotgun (WGS) entry which is preliminary data.</text>
</comment>
<feature type="transmembrane region" description="Helical" evidence="2">
    <location>
        <begin position="20"/>
        <end position="39"/>
    </location>
</feature>
<sequence length="328" mass="34796">MASQRKTSRIRAGKQRSLFLAILSGLGHLLRLFVAWVYRHARKNPLMACGFFLFLVGFGFVTFNALFYQSASHHAVFIQTRPLAQQISAPSAQSTSNKADHAQEGTVSAVSSSASPASQTQPSPTSKETTLPDNLLDAQKMLAAMGLYDGPLDGLDGPKTRNAIALWRQNSKGNGNPNGGKQQDDIASLISGALPKSGNVDQVTTQSLSTTRQAVANGQNIAAVKEAAGNQNKTGADNGDIKILQATPAVAASQQATNINGFKAGTADIMRVQAGLRAFGDDHVVVTGTEDENTAEALRNFQKMFSLTITGKINQEVIDKMKDIGLIG</sequence>
<dbReference type="Pfam" id="PF01471">
    <property type="entry name" value="PG_binding_1"/>
    <property type="match status" value="1"/>
</dbReference>
<feature type="transmembrane region" description="Helical" evidence="2">
    <location>
        <begin position="45"/>
        <end position="67"/>
    </location>
</feature>
<keyword evidence="2" id="KW-1133">Transmembrane helix</keyword>
<dbReference type="AlphaFoldDB" id="A0A1R0F8H9"/>
<dbReference type="InterPro" id="IPR002477">
    <property type="entry name" value="Peptidoglycan-bd-like"/>
</dbReference>
<feature type="region of interest" description="Disordered" evidence="1">
    <location>
        <begin position="89"/>
        <end position="132"/>
    </location>
</feature>
<dbReference type="SUPFAM" id="SSF47090">
    <property type="entry name" value="PGBD-like"/>
    <property type="match status" value="1"/>
</dbReference>
<dbReference type="Gene3D" id="1.10.101.10">
    <property type="entry name" value="PGBD-like superfamily/PGBD"/>
    <property type="match status" value="1"/>
</dbReference>
<dbReference type="OrthoDB" id="9816507at2"/>
<keyword evidence="2" id="KW-0472">Membrane</keyword>
<evidence type="ECO:0000313" key="4">
    <source>
        <dbReference type="EMBL" id="OLY43222.1"/>
    </source>
</evidence>
<organism evidence="4 5">
    <name type="scientific">Bartonella apis</name>
    <dbReference type="NCBI Taxonomy" id="1686310"/>
    <lineage>
        <taxon>Bacteria</taxon>
        <taxon>Pseudomonadati</taxon>
        <taxon>Pseudomonadota</taxon>
        <taxon>Alphaproteobacteria</taxon>
        <taxon>Hyphomicrobiales</taxon>
        <taxon>Bartonellaceae</taxon>
        <taxon>Bartonella</taxon>
    </lineage>
</organism>
<name>A0A1R0F8H9_9HYPH</name>
<evidence type="ECO:0000259" key="3">
    <source>
        <dbReference type="Pfam" id="PF01471"/>
    </source>
</evidence>
<evidence type="ECO:0000256" key="1">
    <source>
        <dbReference type="SAM" id="MobiDB-lite"/>
    </source>
</evidence>
<feature type="compositionally biased region" description="Low complexity" evidence="1">
    <location>
        <begin position="106"/>
        <end position="126"/>
    </location>
</feature>
<dbReference type="EMBL" id="LXYT01000002">
    <property type="protein sequence ID" value="OLY43222.1"/>
    <property type="molecule type" value="Genomic_DNA"/>
</dbReference>
<gene>
    <name evidence="4" type="ORF">PEB0149_006460</name>
</gene>
<accession>A0A1R0F8H9</accession>
<dbReference type="Proteomes" id="UP000187344">
    <property type="component" value="Unassembled WGS sequence"/>
</dbReference>
<evidence type="ECO:0000256" key="2">
    <source>
        <dbReference type="SAM" id="Phobius"/>
    </source>
</evidence>
<evidence type="ECO:0000313" key="5">
    <source>
        <dbReference type="Proteomes" id="UP000187344"/>
    </source>
</evidence>
<proteinExistence type="predicted"/>
<dbReference type="RefSeq" id="WP_083639805.1">
    <property type="nucleotide sequence ID" value="NZ_LXYT01000002.1"/>
</dbReference>
<dbReference type="InterPro" id="IPR036365">
    <property type="entry name" value="PGBD-like_sf"/>
</dbReference>
<protein>
    <submittedName>
        <fullName evidence="4">Putative peptidoglycan binding domain-containing protein</fullName>
    </submittedName>
</protein>
<keyword evidence="2" id="KW-0812">Transmembrane</keyword>
<dbReference type="InterPro" id="IPR036366">
    <property type="entry name" value="PGBDSf"/>
</dbReference>